<keyword evidence="2" id="KW-0472">Membrane</keyword>
<dbReference type="SUPFAM" id="SSF56300">
    <property type="entry name" value="Metallo-dependent phosphatases"/>
    <property type="match status" value="1"/>
</dbReference>
<dbReference type="Pfam" id="PF01875">
    <property type="entry name" value="Memo"/>
    <property type="match status" value="1"/>
</dbReference>
<sequence length="583" mass="65843">MNKKVIVFTVIILVAILISIGIFLHTKKSPSENSTTHNLEEFSIASGVVPHHLVARGIIENFFQYISSKRKPQNIILLGPDHFNATNLAGKSFISVDSDTKEFHSLAVNNYLLQKLNNHDLAFDSSTVNFDHGITALLPYIKKYFPESGILPIIISSTASKEDVGKLIKTINIYAGSQTIIIASVDFSHYLPPKAADFHDVKSIATLLNFKENDFENLEVDSWQALYGARFFAKLQGEEFPYIVGQGKSSDLLRFDDSIIDAEGITSYFCVVFEKTNNQKTIEKGETILLVGDIMLDRGVESLIKKNSVIYPFQKISQFLRGIDIVFGNLEGPIVKEPQNFSFDSLKFNFSHQAADGLSWANFNLLSLANNHTLDRGENGLKETKQFLKEKNIDFVGNPLKCTEDYSFKKDDIILLAFNKTFSFGCSDEEIINTINLIKSSNPKNFLIVSVHWGEEYQEKNSISQRELAHKIIEAGADTIVGHHSHIVQNIEIYKSKPIFYSLGNFVFDQYFSKETQEGLAVGIEVYNNRIRYCLFPFKSHQSQPSLMDQKETNQFLKELALKSSPELLDKIKDGIIDIERSK</sequence>
<evidence type="ECO:0000256" key="2">
    <source>
        <dbReference type="SAM" id="Phobius"/>
    </source>
</evidence>
<dbReference type="SMART" id="SM00854">
    <property type="entry name" value="PGA_cap"/>
    <property type="match status" value="1"/>
</dbReference>
<organism evidence="4 5">
    <name type="scientific">Candidatus Wolfebacteria bacterium CG1_02_39_135</name>
    <dbReference type="NCBI Taxonomy" id="1805425"/>
    <lineage>
        <taxon>Bacteria</taxon>
        <taxon>Candidatus Wolfeibacteriota</taxon>
    </lineage>
</organism>
<dbReference type="Gene3D" id="3.60.21.10">
    <property type="match status" value="1"/>
</dbReference>
<dbReference type="Gene3D" id="3.40.830.10">
    <property type="entry name" value="LigB-like"/>
    <property type="match status" value="1"/>
</dbReference>
<dbReference type="AlphaFoldDB" id="A0A1J4XRY8"/>
<keyword evidence="2" id="KW-0812">Transmembrane</keyword>
<dbReference type="Proteomes" id="UP000182693">
    <property type="component" value="Unassembled WGS sequence"/>
</dbReference>
<feature type="transmembrane region" description="Helical" evidence="2">
    <location>
        <begin position="5"/>
        <end position="24"/>
    </location>
</feature>
<gene>
    <name evidence="4" type="ORF">AUJ30_02195</name>
</gene>
<evidence type="ECO:0000313" key="5">
    <source>
        <dbReference type="Proteomes" id="UP000182693"/>
    </source>
</evidence>
<proteinExistence type="inferred from homology"/>
<dbReference type="InterPro" id="IPR029052">
    <property type="entry name" value="Metallo-depent_PP-like"/>
</dbReference>
<accession>A0A1J4XRY8</accession>
<comment type="caution">
    <text evidence="4">The sequence shown here is derived from an EMBL/GenBank/DDBJ whole genome shotgun (WGS) entry which is preliminary data.</text>
</comment>
<dbReference type="Pfam" id="PF09587">
    <property type="entry name" value="PGA_cap"/>
    <property type="match status" value="1"/>
</dbReference>
<reference evidence="4 5" key="1">
    <citation type="journal article" date="2016" name="Environ. Microbiol.">
        <title>Genomic resolution of a cold subsurface aquifer community provides metabolic insights for novel microbes adapted to high CO concentrations.</title>
        <authorList>
            <person name="Probst A.J."/>
            <person name="Castelle C.J."/>
            <person name="Singh A."/>
            <person name="Brown C.T."/>
            <person name="Anantharaman K."/>
            <person name="Sharon I."/>
            <person name="Hug L.A."/>
            <person name="Burstein D."/>
            <person name="Emerson J.B."/>
            <person name="Thomas B.C."/>
            <person name="Banfield J.F."/>
        </authorList>
    </citation>
    <scope>NUCLEOTIDE SEQUENCE [LARGE SCALE GENOMIC DNA]</scope>
    <source>
        <strain evidence="4">CG1_02_39_135</strain>
    </source>
</reference>
<dbReference type="InterPro" id="IPR019079">
    <property type="entry name" value="Capsule_synth_CapA"/>
</dbReference>
<dbReference type="PANTHER" id="PTHR33393">
    <property type="entry name" value="POLYGLUTAMINE SYNTHESIS ACCESSORY PROTEIN RV0574C-RELATED"/>
    <property type="match status" value="1"/>
</dbReference>
<protein>
    <submittedName>
        <fullName evidence="4">AmmeMemoRadiSam system protein B</fullName>
    </submittedName>
</protein>
<evidence type="ECO:0000256" key="1">
    <source>
        <dbReference type="ARBA" id="ARBA00005662"/>
    </source>
</evidence>
<evidence type="ECO:0000313" key="4">
    <source>
        <dbReference type="EMBL" id="OIO64578.1"/>
    </source>
</evidence>
<keyword evidence="2" id="KW-1133">Transmembrane helix</keyword>
<feature type="domain" description="Capsule synthesis protein CapA" evidence="3">
    <location>
        <begin position="287"/>
        <end position="510"/>
    </location>
</feature>
<comment type="similarity">
    <text evidence="1">Belongs to the CapA family.</text>
</comment>
<dbReference type="PANTHER" id="PTHR33393:SF11">
    <property type="entry name" value="POLYGLUTAMINE SYNTHESIS ACCESSORY PROTEIN RV0574C-RELATED"/>
    <property type="match status" value="1"/>
</dbReference>
<dbReference type="EMBL" id="MNWX01000042">
    <property type="protein sequence ID" value="OIO64578.1"/>
    <property type="molecule type" value="Genomic_DNA"/>
</dbReference>
<dbReference type="InterPro" id="IPR002737">
    <property type="entry name" value="MEMO1_fam"/>
</dbReference>
<dbReference type="NCBIfam" id="TIGR04336">
    <property type="entry name" value="AmmeMemoSam_B"/>
    <property type="match status" value="1"/>
</dbReference>
<dbReference type="CDD" id="cd07381">
    <property type="entry name" value="MPP_CapA"/>
    <property type="match status" value="1"/>
</dbReference>
<name>A0A1J4XRY8_9BACT</name>
<evidence type="ECO:0000259" key="3">
    <source>
        <dbReference type="SMART" id="SM00854"/>
    </source>
</evidence>
<dbReference type="InterPro" id="IPR052169">
    <property type="entry name" value="CW_Biosynth-Accessory"/>
</dbReference>
<dbReference type="STRING" id="1805425.AUJ30_02195"/>